<evidence type="ECO:0000313" key="5">
    <source>
        <dbReference type="Proteomes" id="UP000325255"/>
    </source>
</evidence>
<dbReference type="SUPFAM" id="SSF159713">
    <property type="entry name" value="Dhaf3308-like"/>
    <property type="match status" value="1"/>
</dbReference>
<feature type="region of interest" description="Disordered" evidence="1">
    <location>
        <begin position="1"/>
        <end position="26"/>
    </location>
</feature>
<dbReference type="EMBL" id="VWPK01000004">
    <property type="protein sequence ID" value="KAA5613874.1"/>
    <property type="molecule type" value="Genomic_DNA"/>
</dbReference>
<keyword evidence="5" id="KW-1185">Reference proteome</keyword>
<gene>
    <name evidence="4" type="ORF">F1189_03620</name>
</gene>
<evidence type="ECO:0000313" key="4">
    <source>
        <dbReference type="EMBL" id="KAA5613874.1"/>
    </source>
</evidence>
<feature type="compositionally biased region" description="Pro residues" evidence="1">
    <location>
        <begin position="1"/>
        <end position="10"/>
    </location>
</feature>
<dbReference type="RefSeq" id="WP_150039258.1">
    <property type="nucleotide sequence ID" value="NZ_OW485601.1"/>
</dbReference>
<protein>
    <submittedName>
        <fullName evidence="4">DUF2478 domain-containing protein</fullName>
    </submittedName>
</protein>
<evidence type="ECO:0000259" key="2">
    <source>
        <dbReference type="Pfam" id="PF04016"/>
    </source>
</evidence>
<dbReference type="Proteomes" id="UP000325255">
    <property type="component" value="Unassembled WGS sequence"/>
</dbReference>
<feature type="domain" description="DUF4213" evidence="3">
    <location>
        <begin position="188"/>
        <end position="267"/>
    </location>
</feature>
<sequence>MLDVPQPMPSPLSRRHEPRHAAPAPAPWVRPWVRPGVVVHDPAEAVDTLLAGFASEIRARGFIVAGTVQHNHRGCASKGQGCAPEITWLDLASGDTVRVDRGHAVACLRETMRKPTDLLVISHFSACLDATDTLHARLSADAMHSLPLLTSIAGQCIHKWHSYARQDGAMLPPRPAALWAWWGPEHLYRDLALGVAAQEVRRIVCGPRWIMVEGPDGVGLAGLPRHPRDLLPRLPRLARQSLRDLAALSASWDPLDMALAVAAINAHCNRRDLQAASGNGVRRFRNVGGQVVVVGAFPGVDGILPNCALVEADPRPGVFPPAALDTLLPGCGAAVLNASVLANRSLPRLLRQARHRPVALVGPATPLTPRLHAYGLDLLAGLVVEDADGLATAIRAGAAAREFGRFGRFVHLAAGA</sequence>
<dbReference type="Gene3D" id="3.40.50.11590">
    <property type="match status" value="1"/>
</dbReference>
<name>A0A5M6IZU9_9PROT</name>
<dbReference type="InterPro" id="IPR018912">
    <property type="entry name" value="DUF2478"/>
</dbReference>
<feature type="domain" description="Putative heavy-metal chelation" evidence="2">
    <location>
        <begin position="288"/>
        <end position="412"/>
    </location>
</feature>
<dbReference type="Pfam" id="PF10649">
    <property type="entry name" value="DUF2478"/>
    <property type="match status" value="2"/>
</dbReference>
<accession>A0A5M6IZU9</accession>
<dbReference type="InterPro" id="IPR007161">
    <property type="entry name" value="DUF364"/>
</dbReference>
<dbReference type="Pfam" id="PF04016">
    <property type="entry name" value="DUF364"/>
    <property type="match status" value="1"/>
</dbReference>
<dbReference type="InterPro" id="IPR025251">
    <property type="entry name" value="DUF4213"/>
</dbReference>
<dbReference type="Gene3D" id="3.30.390.100">
    <property type="match status" value="1"/>
</dbReference>
<dbReference type="AlphaFoldDB" id="A0A5M6IZU9"/>
<evidence type="ECO:0000259" key="3">
    <source>
        <dbReference type="Pfam" id="PF13938"/>
    </source>
</evidence>
<organism evidence="4 5">
    <name type="scientific">Rhodovastum atsumiense</name>
    <dbReference type="NCBI Taxonomy" id="504468"/>
    <lineage>
        <taxon>Bacteria</taxon>
        <taxon>Pseudomonadati</taxon>
        <taxon>Pseudomonadota</taxon>
        <taxon>Alphaproteobacteria</taxon>
        <taxon>Acetobacterales</taxon>
        <taxon>Acetobacteraceae</taxon>
        <taxon>Rhodovastum</taxon>
    </lineage>
</organism>
<proteinExistence type="predicted"/>
<evidence type="ECO:0000256" key="1">
    <source>
        <dbReference type="SAM" id="MobiDB-lite"/>
    </source>
</evidence>
<dbReference type="OrthoDB" id="5918880at2"/>
<comment type="caution">
    <text evidence="4">The sequence shown here is derived from an EMBL/GenBank/DDBJ whole genome shotgun (WGS) entry which is preliminary data.</text>
</comment>
<dbReference type="Pfam" id="PF13938">
    <property type="entry name" value="DUF4213"/>
    <property type="match status" value="1"/>
</dbReference>
<reference evidence="4 5" key="1">
    <citation type="submission" date="2019-09" db="EMBL/GenBank/DDBJ databases">
        <title>Genome sequence of Rhodovastum atsumiense, a diverse member of the Acetobacteraceae family of non-sulfur purple photosynthetic bacteria.</title>
        <authorList>
            <person name="Meyer T."/>
            <person name="Kyndt J."/>
        </authorList>
    </citation>
    <scope>NUCLEOTIDE SEQUENCE [LARGE SCALE GENOMIC DNA]</scope>
    <source>
        <strain evidence="4 5">DSM 21279</strain>
    </source>
</reference>